<feature type="domain" description="Acyl-CoA dehydrogenase/oxidase C-terminal" evidence="14">
    <location>
        <begin position="276"/>
        <end position="423"/>
    </location>
</feature>
<dbReference type="EMBL" id="HBIW01024849">
    <property type="protein sequence ID" value="CAE0705996.1"/>
    <property type="molecule type" value="Transcribed_RNA"/>
</dbReference>
<evidence type="ECO:0000259" key="15">
    <source>
        <dbReference type="Pfam" id="PF02770"/>
    </source>
</evidence>
<dbReference type="FunFam" id="1.10.540.10:FF:000003">
    <property type="entry name" value="glutaryl-CoA dehydrogenase, mitochondrial"/>
    <property type="match status" value="1"/>
</dbReference>
<dbReference type="GO" id="GO:0033539">
    <property type="term" value="P:fatty acid beta-oxidation using acyl-CoA dehydrogenase"/>
    <property type="evidence" value="ECO:0007669"/>
    <property type="project" value="TreeGrafter"/>
</dbReference>
<evidence type="ECO:0000256" key="10">
    <source>
        <dbReference type="ARBA" id="ARBA00037927"/>
    </source>
</evidence>
<comment type="catalytic activity">
    <reaction evidence="12">
        <text>glutaryl-CoA + oxidized [electron-transfer flavoprotein] + 2 H(+) = (2E)-butenoyl-CoA + reduced [electron-transfer flavoprotein] + CO2</text>
        <dbReference type="Rhea" id="RHEA:13389"/>
        <dbReference type="Rhea" id="RHEA-COMP:10685"/>
        <dbReference type="Rhea" id="RHEA-COMP:10686"/>
        <dbReference type="ChEBI" id="CHEBI:15378"/>
        <dbReference type="ChEBI" id="CHEBI:16526"/>
        <dbReference type="ChEBI" id="CHEBI:57332"/>
        <dbReference type="ChEBI" id="CHEBI:57378"/>
        <dbReference type="ChEBI" id="CHEBI:57692"/>
        <dbReference type="ChEBI" id="CHEBI:58307"/>
        <dbReference type="EC" id="1.3.8.6"/>
    </reaction>
</comment>
<feature type="domain" description="Acyl-CoA oxidase/dehydrogenase middle" evidence="15">
    <location>
        <begin position="172"/>
        <end position="264"/>
    </location>
</feature>
<dbReference type="InterPro" id="IPR006089">
    <property type="entry name" value="Acyl-CoA_DH_CS"/>
</dbReference>
<evidence type="ECO:0000256" key="6">
    <source>
        <dbReference type="ARBA" id="ARBA00022946"/>
    </source>
</evidence>
<accession>A0A7S4EDV3</accession>
<dbReference type="Proteomes" id="UP000789595">
    <property type="component" value="Unassembled WGS sequence"/>
</dbReference>
<sequence>MAARALARVATRSLTRRRASSAAATTFIEPPPFEQPAKDALGPFSDTDALDVTGRLTEDEVLIRATARQYCQEKLAPRIVEANRHELVERDIFREMGSLGLLGAQLDGYGCSGVSSNAYGLIANEVERVDSSYRSMLSVQSSLVMHPIHKFGSEEQKARLLPLLAAGELVGCFGLTEPDAGSDPSGMATKATYDGTTGEFVLNGSKHWITNAPVADVCVVWARLDGVVRGFIVERGADGLSTPKIPGKFSLRASPTGSIVMEDCRIPRDNVLPKASGLQSAFSCLNSARFGISWGALGAAEACYEVARDYVSDRVQFGAPLAANQLVQKKLADVVTELSLGYCAVQRLGELKDEGRASVEALSLLKRNSCGKALDIARTCRDLLGGNGIQDEYHVIRHCMNLEAVNTYEGTHDVHALVLGRGITGIPAFVPSAARS</sequence>
<dbReference type="Pfam" id="PF00441">
    <property type="entry name" value="Acyl-CoA_dh_1"/>
    <property type="match status" value="1"/>
</dbReference>
<proteinExistence type="inferred from homology"/>
<evidence type="ECO:0000256" key="12">
    <source>
        <dbReference type="ARBA" id="ARBA00049493"/>
    </source>
</evidence>
<evidence type="ECO:0000256" key="2">
    <source>
        <dbReference type="ARBA" id="ARBA00004305"/>
    </source>
</evidence>
<organism evidence="17">
    <name type="scientific">Pelagomonas calceolata</name>
    <dbReference type="NCBI Taxonomy" id="35677"/>
    <lineage>
        <taxon>Eukaryota</taxon>
        <taxon>Sar</taxon>
        <taxon>Stramenopiles</taxon>
        <taxon>Ochrophyta</taxon>
        <taxon>Pelagophyceae</taxon>
        <taxon>Pelagomonadales</taxon>
        <taxon>Pelagomonadaceae</taxon>
        <taxon>Pelagomonas</taxon>
    </lineage>
</organism>
<dbReference type="Gene3D" id="1.10.540.10">
    <property type="entry name" value="Acyl-CoA dehydrogenase/oxidase, N-terminal domain"/>
    <property type="match status" value="1"/>
</dbReference>
<evidence type="ECO:0000313" key="17">
    <source>
        <dbReference type="EMBL" id="CAE0705996.1"/>
    </source>
</evidence>
<dbReference type="GO" id="GO:0004361">
    <property type="term" value="F:glutaryl-CoA dehydrogenase activity"/>
    <property type="evidence" value="ECO:0007669"/>
    <property type="project" value="UniProtKB-EC"/>
</dbReference>
<evidence type="ECO:0000313" key="18">
    <source>
        <dbReference type="EMBL" id="CAH0377790.1"/>
    </source>
</evidence>
<evidence type="ECO:0000256" key="11">
    <source>
        <dbReference type="ARBA" id="ARBA00039033"/>
    </source>
</evidence>
<dbReference type="Pfam" id="PF02771">
    <property type="entry name" value="Acyl-CoA_dh_N"/>
    <property type="match status" value="1"/>
</dbReference>
<keyword evidence="6" id="KW-0809">Transit peptide</keyword>
<evidence type="ECO:0000256" key="4">
    <source>
        <dbReference type="ARBA" id="ARBA00022630"/>
    </source>
</evidence>
<feature type="domain" description="Acyl-CoA dehydrogenase/oxidase N-terminal" evidence="16">
    <location>
        <begin position="57"/>
        <end position="168"/>
    </location>
</feature>
<evidence type="ECO:0000256" key="8">
    <source>
        <dbReference type="ARBA" id="ARBA00023128"/>
    </source>
</evidence>
<name>A0A7S4EDV3_9STRA</name>
<keyword evidence="8" id="KW-0496">Mitochondrion</keyword>
<dbReference type="PROSITE" id="PS00073">
    <property type="entry name" value="ACYL_COA_DH_2"/>
    <property type="match status" value="1"/>
</dbReference>
<keyword evidence="7 13" id="KW-0560">Oxidoreductase</keyword>
<comment type="pathway">
    <text evidence="10">Amino-acid metabolism; tryptophan metabolism.</text>
</comment>
<evidence type="ECO:0000259" key="16">
    <source>
        <dbReference type="Pfam" id="PF02771"/>
    </source>
</evidence>
<dbReference type="SUPFAM" id="SSF56645">
    <property type="entry name" value="Acyl-CoA dehydrogenase NM domain-like"/>
    <property type="match status" value="1"/>
</dbReference>
<comment type="pathway">
    <text evidence="9">Amino-acid metabolism; lysine degradation.</text>
</comment>
<dbReference type="SUPFAM" id="SSF47203">
    <property type="entry name" value="Acyl-CoA dehydrogenase C-terminal domain-like"/>
    <property type="match status" value="1"/>
</dbReference>
<dbReference type="PROSITE" id="PS00072">
    <property type="entry name" value="ACYL_COA_DH_1"/>
    <property type="match status" value="1"/>
</dbReference>
<reference evidence="17" key="1">
    <citation type="submission" date="2021-01" db="EMBL/GenBank/DDBJ databases">
        <authorList>
            <person name="Corre E."/>
            <person name="Pelletier E."/>
            <person name="Niang G."/>
            <person name="Scheremetjew M."/>
            <person name="Finn R."/>
            <person name="Kale V."/>
            <person name="Holt S."/>
            <person name="Cochrane G."/>
            <person name="Meng A."/>
            <person name="Brown T."/>
            <person name="Cohen L."/>
        </authorList>
    </citation>
    <scope>NUCLEOTIDE SEQUENCE</scope>
    <source>
        <strain evidence="17">CCMP1756</strain>
    </source>
</reference>
<dbReference type="Gene3D" id="2.40.110.10">
    <property type="entry name" value="Butyryl-CoA Dehydrogenase, subunit A, domain 2"/>
    <property type="match status" value="1"/>
</dbReference>
<dbReference type="InterPro" id="IPR013786">
    <property type="entry name" value="AcylCoA_DH/ox_N"/>
</dbReference>
<dbReference type="InterPro" id="IPR052033">
    <property type="entry name" value="Glutaryl-CoA_DH_mitochondrial"/>
</dbReference>
<comment type="cofactor">
    <cofactor evidence="1 13">
        <name>FAD</name>
        <dbReference type="ChEBI" id="CHEBI:57692"/>
    </cofactor>
</comment>
<dbReference type="InterPro" id="IPR036250">
    <property type="entry name" value="AcylCo_DH-like_C"/>
</dbReference>
<dbReference type="InterPro" id="IPR037069">
    <property type="entry name" value="AcylCoA_DH/ox_N_sf"/>
</dbReference>
<dbReference type="GO" id="GO:0046949">
    <property type="term" value="P:fatty-acyl-CoA biosynthetic process"/>
    <property type="evidence" value="ECO:0007669"/>
    <property type="project" value="TreeGrafter"/>
</dbReference>
<reference evidence="18" key="2">
    <citation type="submission" date="2021-11" db="EMBL/GenBank/DDBJ databases">
        <authorList>
            <consortium name="Genoscope - CEA"/>
            <person name="William W."/>
        </authorList>
    </citation>
    <scope>NUCLEOTIDE SEQUENCE</scope>
</reference>
<keyword evidence="5 13" id="KW-0274">FAD</keyword>
<evidence type="ECO:0000256" key="3">
    <source>
        <dbReference type="ARBA" id="ARBA00009347"/>
    </source>
</evidence>
<dbReference type="PANTHER" id="PTHR42807:SF1">
    <property type="entry name" value="GLUTARYL-COA DEHYDROGENASE, MITOCHONDRIAL"/>
    <property type="match status" value="1"/>
</dbReference>
<dbReference type="OrthoDB" id="435240at2759"/>
<gene>
    <name evidence="17" type="ORF">PCAL00307_LOCUS21446</name>
    <name evidence="18" type="ORF">PECAL_5P23090</name>
</gene>
<evidence type="ECO:0000256" key="5">
    <source>
        <dbReference type="ARBA" id="ARBA00022827"/>
    </source>
</evidence>
<dbReference type="PANTHER" id="PTHR42807">
    <property type="entry name" value="GLUTARYL-COA DEHYDROGENASE, MITOCHONDRIAL"/>
    <property type="match status" value="1"/>
</dbReference>
<protein>
    <recommendedName>
        <fullName evidence="11">glutaryl-CoA dehydrogenase (ETF)</fullName>
        <ecNumber evidence="11">1.3.8.6</ecNumber>
    </recommendedName>
</protein>
<evidence type="ECO:0000256" key="7">
    <source>
        <dbReference type="ARBA" id="ARBA00023002"/>
    </source>
</evidence>
<dbReference type="CDD" id="cd01151">
    <property type="entry name" value="GCD"/>
    <property type="match status" value="1"/>
</dbReference>
<dbReference type="Gene3D" id="1.20.140.10">
    <property type="entry name" value="Butyryl-CoA Dehydrogenase, subunit A, domain 3"/>
    <property type="match status" value="1"/>
</dbReference>
<dbReference type="GO" id="GO:0000062">
    <property type="term" value="F:fatty-acyl-CoA binding"/>
    <property type="evidence" value="ECO:0007669"/>
    <property type="project" value="TreeGrafter"/>
</dbReference>
<keyword evidence="19" id="KW-1185">Reference proteome</keyword>
<dbReference type="EC" id="1.3.8.6" evidence="11"/>
<dbReference type="GO" id="GO:0005759">
    <property type="term" value="C:mitochondrial matrix"/>
    <property type="evidence" value="ECO:0007669"/>
    <property type="project" value="UniProtKB-SubCell"/>
</dbReference>
<evidence type="ECO:0000256" key="1">
    <source>
        <dbReference type="ARBA" id="ARBA00001974"/>
    </source>
</evidence>
<comment type="subcellular location">
    <subcellularLocation>
        <location evidence="2">Mitochondrion matrix</location>
    </subcellularLocation>
</comment>
<comment type="similarity">
    <text evidence="3 13">Belongs to the acyl-CoA dehydrogenase family.</text>
</comment>
<evidence type="ECO:0000313" key="19">
    <source>
        <dbReference type="Proteomes" id="UP000789595"/>
    </source>
</evidence>
<dbReference type="AlphaFoldDB" id="A0A7S4EDV3"/>
<dbReference type="GO" id="GO:0050660">
    <property type="term" value="F:flavin adenine dinucleotide binding"/>
    <property type="evidence" value="ECO:0007669"/>
    <property type="project" value="InterPro"/>
</dbReference>
<evidence type="ECO:0000256" key="9">
    <source>
        <dbReference type="ARBA" id="ARBA00037899"/>
    </source>
</evidence>
<dbReference type="InterPro" id="IPR009075">
    <property type="entry name" value="AcylCo_DH/oxidase_C"/>
</dbReference>
<dbReference type="Pfam" id="PF02770">
    <property type="entry name" value="Acyl-CoA_dh_M"/>
    <property type="match status" value="1"/>
</dbReference>
<dbReference type="EMBL" id="CAKKNE010000005">
    <property type="protein sequence ID" value="CAH0377790.1"/>
    <property type="molecule type" value="Genomic_DNA"/>
</dbReference>
<dbReference type="InterPro" id="IPR046373">
    <property type="entry name" value="Acyl-CoA_Oxase/DH_mid-dom_sf"/>
</dbReference>
<dbReference type="InterPro" id="IPR006091">
    <property type="entry name" value="Acyl-CoA_Oxase/DH_mid-dom"/>
</dbReference>
<keyword evidence="4 13" id="KW-0285">Flavoprotein</keyword>
<evidence type="ECO:0000256" key="13">
    <source>
        <dbReference type="RuleBase" id="RU362125"/>
    </source>
</evidence>
<evidence type="ECO:0000259" key="14">
    <source>
        <dbReference type="Pfam" id="PF00441"/>
    </source>
</evidence>
<dbReference type="InterPro" id="IPR009100">
    <property type="entry name" value="AcylCoA_DH/oxidase_NM_dom_sf"/>
</dbReference>
<dbReference type="FunFam" id="2.40.110.10:FF:000008">
    <property type="entry name" value="Glutaryl-CoA dehydrogenase, mitochondrial"/>
    <property type="match status" value="1"/>
</dbReference>